<organism evidence="1 2">
    <name type="scientific">Brassica rapa subsp. trilocularis</name>
    <dbReference type="NCBI Taxonomy" id="1813537"/>
    <lineage>
        <taxon>Eukaryota</taxon>
        <taxon>Viridiplantae</taxon>
        <taxon>Streptophyta</taxon>
        <taxon>Embryophyta</taxon>
        <taxon>Tracheophyta</taxon>
        <taxon>Spermatophyta</taxon>
        <taxon>Magnoliopsida</taxon>
        <taxon>eudicotyledons</taxon>
        <taxon>Gunneridae</taxon>
        <taxon>Pentapetalae</taxon>
        <taxon>rosids</taxon>
        <taxon>malvids</taxon>
        <taxon>Brassicales</taxon>
        <taxon>Brassicaceae</taxon>
        <taxon>Brassiceae</taxon>
        <taxon>Brassica</taxon>
    </lineage>
</organism>
<protein>
    <recommendedName>
        <fullName evidence="3">Retrotransposon Copia-like N-terminal domain-containing protein</fullName>
    </recommendedName>
</protein>
<keyword evidence="2" id="KW-1185">Reference proteome</keyword>
<gene>
    <name evidence="1" type="primary">SC170g500020.1_BraROA</name>
    <name evidence="1" type="ORF">IGI04_042541</name>
</gene>
<comment type="caution">
    <text evidence="1">The sequence shown here is derived from an EMBL/GenBank/DDBJ whole genome shotgun (WGS) entry which is preliminary data.</text>
</comment>
<feature type="non-terminal residue" evidence="1">
    <location>
        <position position="96"/>
    </location>
</feature>
<evidence type="ECO:0000313" key="2">
    <source>
        <dbReference type="Proteomes" id="UP000823674"/>
    </source>
</evidence>
<dbReference type="EMBL" id="JADBGQ010000043">
    <property type="protein sequence ID" value="KAG5374141.1"/>
    <property type="molecule type" value="Genomic_DNA"/>
</dbReference>
<evidence type="ECO:0000313" key="1">
    <source>
        <dbReference type="EMBL" id="KAG5374141.1"/>
    </source>
</evidence>
<dbReference type="Proteomes" id="UP000823674">
    <property type="component" value="Unassembled WGS sequence"/>
</dbReference>
<accession>A0ABQ7KKT8</accession>
<name>A0ABQ7KKT8_BRACM</name>
<sequence length="96" mass="10799">MVSEPGFKFETLREQLFKMESGMKMKVAVTFKGTNYLVWSRMVKTAVGSKSLRSEMDALIKMLKDNGNIHGYSFGASMIARTIEMTPNVAEIARID</sequence>
<evidence type="ECO:0008006" key="3">
    <source>
        <dbReference type="Google" id="ProtNLM"/>
    </source>
</evidence>
<proteinExistence type="predicted"/>
<reference evidence="1 2" key="1">
    <citation type="submission" date="2021-03" db="EMBL/GenBank/DDBJ databases">
        <authorList>
            <person name="King G.J."/>
            <person name="Bancroft I."/>
            <person name="Baten A."/>
            <person name="Bloomfield J."/>
            <person name="Borpatragohain P."/>
            <person name="He Z."/>
            <person name="Irish N."/>
            <person name="Irwin J."/>
            <person name="Liu K."/>
            <person name="Mauleon R.P."/>
            <person name="Moore J."/>
            <person name="Morris R."/>
            <person name="Ostergaard L."/>
            <person name="Wang B."/>
            <person name="Wells R."/>
        </authorList>
    </citation>
    <scope>NUCLEOTIDE SEQUENCE [LARGE SCALE GENOMIC DNA]</scope>
    <source>
        <strain evidence="1">R-o-18</strain>
        <tissue evidence="1">Leaf</tissue>
    </source>
</reference>